<dbReference type="InterPro" id="IPR053870">
    <property type="entry name" value="TiaS-like_TCKD"/>
</dbReference>
<reference evidence="2" key="1">
    <citation type="submission" date="2019-05" db="EMBL/GenBank/DDBJ databases">
        <title>Isolation and characterization of methanogens from the cold seep sediment at Four-Way Closure Ridge.</title>
        <authorList>
            <person name="You Y.-T."/>
            <person name="Chen S.-C."/>
            <person name="Zhang W.-L."/>
            <person name="Lai M.-C."/>
        </authorList>
    </citation>
    <scope>NUCLEOTIDE SEQUENCE</scope>
    <source>
        <strain evidence="2">FWC-SCC3</strain>
    </source>
</reference>
<dbReference type="PANTHER" id="PTHR40705">
    <property type="entry name" value="TRNA(ILE2) 2-AGMATINYLCYTIDINE SYNTHETASE TIAS"/>
    <property type="match status" value="1"/>
</dbReference>
<dbReference type="Gene3D" id="3.30.70.2200">
    <property type="match status" value="1"/>
</dbReference>
<dbReference type="InterPro" id="IPR017674">
    <property type="entry name" value="Methan_mark_11"/>
</dbReference>
<organism evidence="2 3">
    <name type="scientific">Methanoculleus methanifontis</name>
    <dbReference type="NCBI Taxonomy" id="2584086"/>
    <lineage>
        <taxon>Archaea</taxon>
        <taxon>Methanobacteriati</taxon>
        <taxon>Methanobacteriota</taxon>
        <taxon>Stenosarchaea group</taxon>
        <taxon>Methanomicrobia</taxon>
        <taxon>Methanomicrobiales</taxon>
        <taxon>Methanomicrobiaceae</taxon>
        <taxon>Methanoculleus</taxon>
    </lineage>
</organism>
<comment type="caution">
    <text evidence="2">The sequence shown here is derived from an EMBL/GenBank/DDBJ whole genome shotgun (WGS) entry which is preliminary data.</text>
</comment>
<keyword evidence="3" id="KW-1185">Reference proteome</keyword>
<proteinExistence type="predicted"/>
<feature type="domain" description="TiaS-like TCKD" evidence="1">
    <location>
        <begin position="144"/>
        <end position="202"/>
    </location>
</feature>
<protein>
    <submittedName>
        <fullName evidence="2">DUF1743 domain-containing protein</fullName>
    </submittedName>
</protein>
<dbReference type="Proteomes" id="UP001168423">
    <property type="component" value="Unassembled WGS sequence"/>
</dbReference>
<dbReference type="Pfam" id="PF22641">
    <property type="entry name" value="TiaS_TCKD"/>
    <property type="match status" value="1"/>
</dbReference>
<evidence type="ECO:0000313" key="2">
    <source>
        <dbReference type="EMBL" id="MDN7013826.1"/>
    </source>
</evidence>
<dbReference type="NCBIfam" id="TIGR03280">
    <property type="entry name" value="methan_mark_11"/>
    <property type="match status" value="1"/>
</dbReference>
<dbReference type="EMBL" id="VCYI01000021">
    <property type="protein sequence ID" value="MDN7013826.1"/>
    <property type="molecule type" value="Genomic_DNA"/>
</dbReference>
<gene>
    <name evidence="2" type="ORF">FGW20_12480</name>
</gene>
<sequence>MERLSDPYTIRYPQIVAVADESGGQVELVEFFDCTGGAMWVKRHYAQSPLVSSIHTVGSTNRYLLSTGSADLSLEGSVFPAGIAAVAVKEDEIAVTYRGLGGGGVGASICRATARGVVRCVSDPAGGGRLSGSTVWLPRRERVIIGIDDTDTPEEGATWTLAHNIARAVEDDRSRYLSHTIVQLYPVPYRTKNCVAIACEFATSDPEGLIRNYRDLLEEYTLSDETGMAVWRGFDPSPLEEFGCRVKRGEVSADDLAALDDPRLAIVMDGRGVIGAVAAIPFYTRYEEALALWNGNG</sequence>
<name>A0ABT8M5E2_9EURY</name>
<accession>A0ABT8M5E2</accession>
<evidence type="ECO:0000313" key="3">
    <source>
        <dbReference type="Proteomes" id="UP001168423"/>
    </source>
</evidence>
<dbReference type="RefSeq" id="WP_301678427.1">
    <property type="nucleotide sequence ID" value="NZ_VCYI01000021.1"/>
</dbReference>
<dbReference type="PANTHER" id="PTHR40705:SF2">
    <property type="entry name" value="DUF1743 DOMAIN-CONTAINING PROTEIN"/>
    <property type="match status" value="1"/>
</dbReference>
<evidence type="ECO:0000259" key="1">
    <source>
        <dbReference type="Pfam" id="PF22641"/>
    </source>
</evidence>